<evidence type="ECO:0000313" key="2">
    <source>
        <dbReference type="EMBL" id="KHN45110.1"/>
    </source>
</evidence>
<accession>A0A0B2SJ60</accession>
<dbReference type="Proteomes" id="UP000053555">
    <property type="component" value="Unassembled WGS sequence"/>
</dbReference>
<protein>
    <submittedName>
        <fullName evidence="2">Uncharacterized protein</fullName>
    </submittedName>
</protein>
<reference evidence="2" key="1">
    <citation type="submission" date="2014-07" db="EMBL/GenBank/DDBJ databases">
        <title>Identification of a novel salt tolerance gene in wild soybean by whole-genome sequencing.</title>
        <authorList>
            <person name="Lam H.-M."/>
            <person name="Qi X."/>
            <person name="Li M.-W."/>
            <person name="Liu X."/>
            <person name="Xie M."/>
            <person name="Ni M."/>
            <person name="Xu X."/>
        </authorList>
    </citation>
    <scope>NUCLEOTIDE SEQUENCE [LARGE SCALE GENOMIC DNA]</scope>
    <source>
        <tissue evidence="2">Root</tissue>
    </source>
</reference>
<sequence>MSGFKLFASCDWSLSSGHQTPESIGNDYSQFDA</sequence>
<name>A0A0B2SJ60_GLYSO</name>
<organism evidence="2">
    <name type="scientific">Glycine soja</name>
    <name type="common">Wild soybean</name>
    <dbReference type="NCBI Taxonomy" id="3848"/>
    <lineage>
        <taxon>Eukaryota</taxon>
        <taxon>Viridiplantae</taxon>
        <taxon>Streptophyta</taxon>
        <taxon>Embryophyta</taxon>
        <taxon>Tracheophyta</taxon>
        <taxon>Spermatophyta</taxon>
        <taxon>Magnoliopsida</taxon>
        <taxon>eudicotyledons</taxon>
        <taxon>Gunneridae</taxon>
        <taxon>Pentapetalae</taxon>
        <taxon>rosids</taxon>
        <taxon>fabids</taxon>
        <taxon>Fabales</taxon>
        <taxon>Fabaceae</taxon>
        <taxon>Papilionoideae</taxon>
        <taxon>50 kb inversion clade</taxon>
        <taxon>NPAAA clade</taxon>
        <taxon>indigoferoid/millettioid clade</taxon>
        <taxon>Phaseoleae</taxon>
        <taxon>Glycine</taxon>
        <taxon>Glycine subgen. Soja</taxon>
    </lineage>
</organism>
<evidence type="ECO:0000256" key="1">
    <source>
        <dbReference type="SAM" id="MobiDB-lite"/>
    </source>
</evidence>
<gene>
    <name evidence="2" type="ORF">glysoja_043076</name>
</gene>
<dbReference type="EMBL" id="KN642648">
    <property type="protein sequence ID" value="KHN45110.1"/>
    <property type="molecule type" value="Genomic_DNA"/>
</dbReference>
<feature type="region of interest" description="Disordered" evidence="1">
    <location>
        <begin position="14"/>
        <end position="33"/>
    </location>
</feature>
<dbReference type="AlphaFoldDB" id="A0A0B2SJ60"/>
<proteinExistence type="predicted"/>